<reference evidence="1 2" key="1">
    <citation type="submission" date="2014-04" db="EMBL/GenBank/DDBJ databases">
        <authorList>
            <consortium name="DOE Joint Genome Institute"/>
            <person name="Kuo A."/>
            <person name="Kohler A."/>
            <person name="Costa M.D."/>
            <person name="Nagy L.G."/>
            <person name="Floudas D."/>
            <person name="Copeland A."/>
            <person name="Barry K.W."/>
            <person name="Cichocki N."/>
            <person name="Veneault-Fourrey C."/>
            <person name="LaButti K."/>
            <person name="Lindquist E.A."/>
            <person name="Lipzen A."/>
            <person name="Lundell T."/>
            <person name="Morin E."/>
            <person name="Murat C."/>
            <person name="Sun H."/>
            <person name="Tunlid A."/>
            <person name="Henrissat B."/>
            <person name="Grigoriev I.V."/>
            <person name="Hibbett D.S."/>
            <person name="Martin F."/>
            <person name="Nordberg H.P."/>
            <person name="Cantor M.N."/>
            <person name="Hua S.X."/>
        </authorList>
    </citation>
    <scope>NUCLEOTIDE SEQUENCE [LARGE SCALE GENOMIC DNA]</scope>
    <source>
        <strain evidence="1 2">441</strain>
    </source>
</reference>
<evidence type="ECO:0000313" key="2">
    <source>
        <dbReference type="Proteomes" id="UP000054018"/>
    </source>
</evidence>
<dbReference type="AlphaFoldDB" id="A0A0C9YWJ1"/>
<organism evidence="1 2">
    <name type="scientific">Pisolithus microcarpus 441</name>
    <dbReference type="NCBI Taxonomy" id="765257"/>
    <lineage>
        <taxon>Eukaryota</taxon>
        <taxon>Fungi</taxon>
        <taxon>Dikarya</taxon>
        <taxon>Basidiomycota</taxon>
        <taxon>Agaricomycotina</taxon>
        <taxon>Agaricomycetes</taxon>
        <taxon>Agaricomycetidae</taxon>
        <taxon>Boletales</taxon>
        <taxon>Sclerodermatineae</taxon>
        <taxon>Pisolithaceae</taxon>
        <taxon>Pisolithus</taxon>
    </lineage>
</organism>
<dbReference type="Proteomes" id="UP000054018">
    <property type="component" value="Unassembled WGS sequence"/>
</dbReference>
<sequence length="59" mass="6258">MFLFLVVLVISINAEFLIDGDELRRIIVTITLGQAVSTSRAISDLIVPTLGDAGEGNGL</sequence>
<accession>A0A0C9YWJ1</accession>
<name>A0A0C9YWJ1_9AGAM</name>
<dbReference type="HOGENOM" id="CLU_2961763_0_0_1"/>
<evidence type="ECO:0000313" key="1">
    <source>
        <dbReference type="EMBL" id="KIK21166.1"/>
    </source>
</evidence>
<gene>
    <name evidence="1" type="ORF">PISMIDRAFT_12432</name>
</gene>
<protein>
    <submittedName>
        <fullName evidence="1">Uncharacterized protein</fullName>
    </submittedName>
</protein>
<proteinExistence type="predicted"/>
<keyword evidence="2" id="KW-1185">Reference proteome</keyword>
<reference evidence="2" key="2">
    <citation type="submission" date="2015-01" db="EMBL/GenBank/DDBJ databases">
        <title>Evolutionary Origins and Diversification of the Mycorrhizal Mutualists.</title>
        <authorList>
            <consortium name="DOE Joint Genome Institute"/>
            <consortium name="Mycorrhizal Genomics Consortium"/>
            <person name="Kohler A."/>
            <person name="Kuo A."/>
            <person name="Nagy L.G."/>
            <person name="Floudas D."/>
            <person name="Copeland A."/>
            <person name="Barry K.W."/>
            <person name="Cichocki N."/>
            <person name="Veneault-Fourrey C."/>
            <person name="LaButti K."/>
            <person name="Lindquist E.A."/>
            <person name="Lipzen A."/>
            <person name="Lundell T."/>
            <person name="Morin E."/>
            <person name="Murat C."/>
            <person name="Riley R."/>
            <person name="Ohm R."/>
            <person name="Sun H."/>
            <person name="Tunlid A."/>
            <person name="Henrissat B."/>
            <person name="Grigoriev I.V."/>
            <person name="Hibbett D.S."/>
            <person name="Martin F."/>
        </authorList>
    </citation>
    <scope>NUCLEOTIDE SEQUENCE [LARGE SCALE GENOMIC DNA]</scope>
    <source>
        <strain evidence="2">441</strain>
    </source>
</reference>
<dbReference type="EMBL" id="KN833754">
    <property type="protein sequence ID" value="KIK21166.1"/>
    <property type="molecule type" value="Genomic_DNA"/>
</dbReference>